<dbReference type="Proteomes" id="UP000739538">
    <property type="component" value="Unassembled WGS sequence"/>
</dbReference>
<dbReference type="NCBIfam" id="TIGR04282">
    <property type="entry name" value="glyco_like_cofC"/>
    <property type="match status" value="1"/>
</dbReference>
<dbReference type="Pfam" id="PF09837">
    <property type="entry name" value="DUF2064"/>
    <property type="match status" value="1"/>
</dbReference>
<dbReference type="EMBL" id="JAGQHS010000007">
    <property type="protein sequence ID" value="MCA9754680.1"/>
    <property type="molecule type" value="Genomic_DNA"/>
</dbReference>
<dbReference type="InterPro" id="IPR029044">
    <property type="entry name" value="Nucleotide-diphossugar_trans"/>
</dbReference>
<dbReference type="PANTHER" id="PTHR36529:SF1">
    <property type="entry name" value="GLYCOSYLTRANSFERASE"/>
    <property type="match status" value="1"/>
</dbReference>
<protein>
    <submittedName>
        <fullName evidence="1">TIGR04282 family arsenosugar biosynthesis glycosyltransferase</fullName>
    </submittedName>
</protein>
<dbReference type="AlphaFoldDB" id="A0A956NBQ6"/>
<dbReference type="Gene3D" id="3.90.550.10">
    <property type="entry name" value="Spore Coat Polysaccharide Biosynthesis Protein SpsA, Chain A"/>
    <property type="match status" value="1"/>
</dbReference>
<proteinExistence type="predicted"/>
<dbReference type="SUPFAM" id="SSF53448">
    <property type="entry name" value="Nucleotide-diphospho-sugar transferases"/>
    <property type="match status" value="1"/>
</dbReference>
<dbReference type="InterPro" id="IPR018641">
    <property type="entry name" value="Trfase_1_rSAM/seldom-assoc"/>
</dbReference>
<evidence type="ECO:0000313" key="2">
    <source>
        <dbReference type="Proteomes" id="UP000739538"/>
    </source>
</evidence>
<evidence type="ECO:0000313" key="1">
    <source>
        <dbReference type="EMBL" id="MCA9754680.1"/>
    </source>
</evidence>
<sequence length="261" mass="28529">MTNEPTQDPMAAGAGTADEATPNEVLAIFARAPRTGEVKTRLIPRLGEEGALDFYRAALLDTIESAASLPYRRVVFCTPEQNADLDLLRAAGVDEEITFQQGSSLGERMQNALSALFGRRAKGSPSDASSGGSVDRVVLIGTDSPDLPAQTIESAFAALRDFDTTLGPAMDGGYTLVGLRRASLPLWASHDLFEGVQWSTDDTLYQTVRRFRELGLTTSLQAPWWDVDMPEDLDRLETRLRMQLELGTLRARRCAAYFGIL</sequence>
<gene>
    <name evidence="1" type="ORF">KDA27_02675</name>
</gene>
<comment type="caution">
    <text evidence="1">The sequence shown here is derived from an EMBL/GenBank/DDBJ whole genome shotgun (WGS) entry which is preliminary data.</text>
</comment>
<accession>A0A956NBQ6</accession>
<dbReference type="PANTHER" id="PTHR36529">
    <property type="entry name" value="SLL1095 PROTEIN"/>
    <property type="match status" value="1"/>
</dbReference>
<name>A0A956NBQ6_UNCEI</name>
<reference evidence="1" key="1">
    <citation type="submission" date="2020-04" db="EMBL/GenBank/DDBJ databases">
        <authorList>
            <person name="Zhang T."/>
        </authorList>
    </citation>
    <scope>NUCLEOTIDE SEQUENCE</scope>
    <source>
        <strain evidence="1">HKST-UBA02</strain>
    </source>
</reference>
<organism evidence="1 2">
    <name type="scientific">Eiseniibacteriota bacterium</name>
    <dbReference type="NCBI Taxonomy" id="2212470"/>
    <lineage>
        <taxon>Bacteria</taxon>
        <taxon>Candidatus Eiseniibacteriota</taxon>
    </lineage>
</organism>
<reference evidence="1" key="2">
    <citation type="journal article" date="2021" name="Microbiome">
        <title>Successional dynamics and alternative stable states in a saline activated sludge microbial community over 9 years.</title>
        <authorList>
            <person name="Wang Y."/>
            <person name="Ye J."/>
            <person name="Ju F."/>
            <person name="Liu L."/>
            <person name="Boyd J.A."/>
            <person name="Deng Y."/>
            <person name="Parks D.H."/>
            <person name="Jiang X."/>
            <person name="Yin X."/>
            <person name="Woodcroft B.J."/>
            <person name="Tyson G.W."/>
            <person name="Hugenholtz P."/>
            <person name="Polz M.F."/>
            <person name="Zhang T."/>
        </authorList>
    </citation>
    <scope>NUCLEOTIDE SEQUENCE</scope>
    <source>
        <strain evidence="1">HKST-UBA02</strain>
    </source>
</reference>